<dbReference type="Proteomes" id="UP001309876">
    <property type="component" value="Unassembled WGS sequence"/>
</dbReference>
<evidence type="ECO:0000313" key="4">
    <source>
        <dbReference type="Proteomes" id="UP001309876"/>
    </source>
</evidence>
<reference evidence="3 4" key="1">
    <citation type="submission" date="2023-08" db="EMBL/GenBank/DDBJ databases">
        <title>Black Yeasts Isolated from many extreme environments.</title>
        <authorList>
            <person name="Coleine C."/>
            <person name="Stajich J.E."/>
            <person name="Selbmann L."/>
        </authorList>
    </citation>
    <scope>NUCLEOTIDE SEQUENCE [LARGE SCALE GENOMIC DNA]</scope>
    <source>
        <strain evidence="3 4">CCFEE 5910</strain>
    </source>
</reference>
<comment type="caution">
    <text evidence="3">The sequence shown here is derived from an EMBL/GenBank/DDBJ whole genome shotgun (WGS) entry which is preliminary data.</text>
</comment>
<name>A0AAN7T274_9EURO</name>
<accession>A0AAN7T274</accession>
<dbReference type="EMBL" id="JAVRRJ010000002">
    <property type="protein sequence ID" value="KAK5088222.1"/>
    <property type="molecule type" value="Genomic_DNA"/>
</dbReference>
<sequence length="356" mass="40447">MLSYLITLLSLRNIVLLFCLLNVKNLPLVWELRLFYRAWRSWKSKREVARLLERASSSYTAQNRAPASSHPIFLPLTISSITPMLEIDHNLHKSNSTYFSDLDESRTALMFSPAELEREGYKGPFSVILGAVHTSFLKEIKPYETYQVRSRILGWDEKWILIGSVFVRPKNEKDRTRERKDLSRRAKISGKSEDELKKELTDGGHGEVLLASCLSKYVVKKGRFTVPPERCWRSAGWLPEKPAGQASPPVALDSSSAPTPDTETVIGEIKITEDTLRRRAQETAAGAAEKLRQVQGRETVQISQADEACRKAASHWSWDDIEAERARGMRIAENWLGLDKGLKELWESDRARGIVP</sequence>
<dbReference type="Gene3D" id="3.10.129.10">
    <property type="entry name" value="Hotdog Thioesterase"/>
    <property type="match status" value="1"/>
</dbReference>
<feature type="region of interest" description="Disordered" evidence="2">
    <location>
        <begin position="242"/>
        <end position="261"/>
    </location>
</feature>
<gene>
    <name evidence="3" type="ORF">LTR05_002439</name>
</gene>
<proteinExistence type="inferred from homology"/>
<dbReference type="InterPro" id="IPR029069">
    <property type="entry name" value="HotDog_dom_sf"/>
</dbReference>
<dbReference type="InterPro" id="IPR051490">
    <property type="entry name" value="THEM6_lcsJ_thioesterase"/>
</dbReference>
<dbReference type="Pfam" id="PF13279">
    <property type="entry name" value="4HBT_2"/>
    <property type="match status" value="1"/>
</dbReference>
<keyword evidence="4" id="KW-1185">Reference proteome</keyword>
<dbReference type="PANTHER" id="PTHR12475:SF4">
    <property type="entry name" value="PROTEIN THEM6"/>
    <property type="match status" value="1"/>
</dbReference>
<dbReference type="SUPFAM" id="SSF54637">
    <property type="entry name" value="Thioesterase/thiol ester dehydrase-isomerase"/>
    <property type="match status" value="1"/>
</dbReference>
<evidence type="ECO:0000256" key="2">
    <source>
        <dbReference type="SAM" id="MobiDB-lite"/>
    </source>
</evidence>
<comment type="similarity">
    <text evidence="1">Belongs to the lcsJ thioesterase family.</text>
</comment>
<dbReference type="AlphaFoldDB" id="A0AAN7T274"/>
<evidence type="ECO:0000256" key="1">
    <source>
        <dbReference type="ARBA" id="ARBA00038476"/>
    </source>
</evidence>
<dbReference type="CDD" id="cd00586">
    <property type="entry name" value="4HBT"/>
    <property type="match status" value="1"/>
</dbReference>
<dbReference type="PANTHER" id="PTHR12475">
    <property type="match status" value="1"/>
</dbReference>
<evidence type="ECO:0000313" key="3">
    <source>
        <dbReference type="EMBL" id="KAK5088222.1"/>
    </source>
</evidence>
<organism evidence="3 4">
    <name type="scientific">Lithohypha guttulata</name>
    <dbReference type="NCBI Taxonomy" id="1690604"/>
    <lineage>
        <taxon>Eukaryota</taxon>
        <taxon>Fungi</taxon>
        <taxon>Dikarya</taxon>
        <taxon>Ascomycota</taxon>
        <taxon>Pezizomycotina</taxon>
        <taxon>Eurotiomycetes</taxon>
        <taxon>Chaetothyriomycetidae</taxon>
        <taxon>Chaetothyriales</taxon>
        <taxon>Trichomeriaceae</taxon>
        <taxon>Lithohypha</taxon>
    </lineage>
</organism>
<protein>
    <submittedName>
        <fullName evidence="3">Uncharacterized protein</fullName>
    </submittedName>
</protein>